<keyword evidence="2" id="KW-1185">Reference proteome</keyword>
<protein>
    <submittedName>
        <fullName evidence="1">Uncharacterized protein</fullName>
    </submittedName>
</protein>
<comment type="caution">
    <text evidence="1">The sequence shown here is derived from an EMBL/GenBank/DDBJ whole genome shotgun (WGS) entry which is preliminary data.</text>
</comment>
<dbReference type="Proteomes" id="UP000299084">
    <property type="component" value="Unassembled WGS sequence"/>
</dbReference>
<dbReference type="EMBL" id="JWIN03000012">
    <property type="protein sequence ID" value="KAB1270625.1"/>
    <property type="molecule type" value="Genomic_DNA"/>
</dbReference>
<evidence type="ECO:0000313" key="2">
    <source>
        <dbReference type="Proteomes" id="UP000299084"/>
    </source>
</evidence>
<evidence type="ECO:0000313" key="1">
    <source>
        <dbReference type="EMBL" id="KAB1270625.1"/>
    </source>
</evidence>
<name>A0A5N4DHN8_CAMDR</name>
<accession>A0A5N4DHN8</accession>
<dbReference type="AlphaFoldDB" id="A0A5N4DHN8"/>
<sequence length="95" mass="10558">MAMPLTKRKKPRKEKNGFRVPSRGEILTFLVMYGWSLGEKAELQIKIQGPFVVAVEAMAVDKDFQKCEEISDAESGAEREYGTIAHKGDTIGGQL</sequence>
<reference evidence="1 2" key="1">
    <citation type="journal article" date="2019" name="Mol. Ecol. Resour.">
        <title>Improving Illumina assemblies with Hi-C and long reads: an example with the North African dromedary.</title>
        <authorList>
            <person name="Elbers J.P."/>
            <person name="Rogers M.F."/>
            <person name="Perelman P.L."/>
            <person name="Proskuryakova A.A."/>
            <person name="Serdyukova N.A."/>
            <person name="Johnson W.E."/>
            <person name="Horin P."/>
            <person name="Corander J."/>
            <person name="Murphy D."/>
            <person name="Burger P.A."/>
        </authorList>
    </citation>
    <scope>NUCLEOTIDE SEQUENCE [LARGE SCALE GENOMIC DNA]</scope>
    <source>
        <strain evidence="1">Drom800</strain>
        <tissue evidence="1">Blood</tissue>
    </source>
</reference>
<proteinExistence type="predicted"/>
<organism evidence="1 2">
    <name type="scientific">Camelus dromedarius</name>
    <name type="common">Dromedary</name>
    <name type="synonym">Arabian camel</name>
    <dbReference type="NCBI Taxonomy" id="9838"/>
    <lineage>
        <taxon>Eukaryota</taxon>
        <taxon>Metazoa</taxon>
        <taxon>Chordata</taxon>
        <taxon>Craniata</taxon>
        <taxon>Vertebrata</taxon>
        <taxon>Euteleostomi</taxon>
        <taxon>Mammalia</taxon>
        <taxon>Eutheria</taxon>
        <taxon>Laurasiatheria</taxon>
        <taxon>Artiodactyla</taxon>
        <taxon>Tylopoda</taxon>
        <taxon>Camelidae</taxon>
        <taxon>Camelus</taxon>
    </lineage>
</organism>
<gene>
    <name evidence="1" type="ORF">Cadr_000017022</name>
</gene>